<dbReference type="SUPFAM" id="SSF53901">
    <property type="entry name" value="Thiolase-like"/>
    <property type="match status" value="2"/>
</dbReference>
<dbReference type="Pfam" id="PF02797">
    <property type="entry name" value="Chal_sti_synt_C"/>
    <property type="match status" value="1"/>
</dbReference>
<accession>A0ABU2JW29</accession>
<comment type="similarity">
    <text evidence="1">Belongs to the thiolase-like superfamily. Chalcone/stilbene synthases family.</text>
</comment>
<evidence type="ECO:0000256" key="3">
    <source>
        <dbReference type="ARBA" id="ARBA00023315"/>
    </source>
</evidence>
<comment type="caution">
    <text evidence="6">The sequence shown here is derived from an EMBL/GenBank/DDBJ whole genome shotgun (WGS) entry which is preliminary data.</text>
</comment>
<evidence type="ECO:0000313" key="7">
    <source>
        <dbReference type="Proteomes" id="UP001183410"/>
    </source>
</evidence>
<dbReference type="Gene3D" id="3.40.47.10">
    <property type="match status" value="2"/>
</dbReference>
<dbReference type="Pfam" id="PF00195">
    <property type="entry name" value="Chal_sti_synt_N"/>
    <property type="match status" value="1"/>
</dbReference>
<keyword evidence="7" id="KW-1185">Reference proteome</keyword>
<dbReference type="RefSeq" id="WP_311668826.1">
    <property type="nucleotide sequence ID" value="NZ_JAVREO010000012.1"/>
</dbReference>
<protein>
    <submittedName>
        <fullName evidence="6">Type III polyketide synthase</fullName>
    </submittedName>
</protein>
<name>A0ABU2JW29_9ACTN</name>
<sequence length="347" mass="37187">MAVLCRPAVQFPDHEITLADTVGSARRLHPDHPRLATAVRLIENTGVRTRRLLQPLDETLRHPGVAARTELYWTAVRGYLPDVVQAALDQAELTRDRIDAVVFVSCTGFTMPSPIVWMINELGFSTRLHQLPVAQLGCAAGSSAISNAARYCRAFPDHNVLIVACELCSLCYQPTETDVGSLLAAGLFGDGFAAAVMRGAGGRGLRVGPSAAETIPHTADWISYEVRETGFHFRLDSRVRDTMRAVTPGMAKLVADAGWSTGDLDFVVAHAGGPRILDDLTTYLDIDPAHHRFSRAALAEHGNTASVLIFDALARLFDDDVAGSGARGLVAGFGPGVSADFSLGVFI</sequence>
<keyword evidence="3" id="KW-0012">Acyltransferase</keyword>
<dbReference type="InterPro" id="IPR001099">
    <property type="entry name" value="Chalcone/stilbene_synt_N"/>
</dbReference>
<feature type="domain" description="Chalcone/stilbene synthase N-terminal" evidence="4">
    <location>
        <begin position="61"/>
        <end position="197"/>
    </location>
</feature>
<dbReference type="CDD" id="cd00831">
    <property type="entry name" value="CHS_like"/>
    <property type="match status" value="1"/>
</dbReference>
<evidence type="ECO:0000259" key="4">
    <source>
        <dbReference type="Pfam" id="PF00195"/>
    </source>
</evidence>
<evidence type="ECO:0000256" key="2">
    <source>
        <dbReference type="ARBA" id="ARBA00022679"/>
    </source>
</evidence>
<organism evidence="6 7">
    <name type="scientific">Streptomyces chisholmiae</name>
    <dbReference type="NCBI Taxonomy" id="3075540"/>
    <lineage>
        <taxon>Bacteria</taxon>
        <taxon>Bacillati</taxon>
        <taxon>Actinomycetota</taxon>
        <taxon>Actinomycetes</taxon>
        <taxon>Kitasatosporales</taxon>
        <taxon>Streptomycetaceae</taxon>
        <taxon>Streptomyces</taxon>
    </lineage>
</organism>
<evidence type="ECO:0000259" key="5">
    <source>
        <dbReference type="Pfam" id="PF02797"/>
    </source>
</evidence>
<dbReference type="PANTHER" id="PTHR11877">
    <property type="entry name" value="HYDROXYMETHYLGLUTARYL-COA SYNTHASE"/>
    <property type="match status" value="1"/>
</dbReference>
<dbReference type="InterPro" id="IPR016039">
    <property type="entry name" value="Thiolase-like"/>
</dbReference>
<reference evidence="7" key="1">
    <citation type="submission" date="2023-07" db="EMBL/GenBank/DDBJ databases">
        <title>30 novel species of actinomycetes from the DSMZ collection.</title>
        <authorList>
            <person name="Nouioui I."/>
        </authorList>
    </citation>
    <scope>NUCLEOTIDE SEQUENCE [LARGE SCALE GENOMIC DNA]</scope>
    <source>
        <strain evidence="7">DSM 44915</strain>
    </source>
</reference>
<evidence type="ECO:0000313" key="6">
    <source>
        <dbReference type="EMBL" id="MDT0268744.1"/>
    </source>
</evidence>
<gene>
    <name evidence="6" type="ORF">RM844_20875</name>
</gene>
<dbReference type="EMBL" id="JAVREO010000012">
    <property type="protein sequence ID" value="MDT0268744.1"/>
    <property type="molecule type" value="Genomic_DNA"/>
</dbReference>
<dbReference type="PANTHER" id="PTHR11877:SF99">
    <property type="entry name" value="1,3,6,8-TETRAHYDROXYNAPHTHALENE SYNTHASE"/>
    <property type="match status" value="1"/>
</dbReference>
<keyword evidence="2" id="KW-0808">Transferase</keyword>
<feature type="domain" description="Chalcone/stilbene synthase C-terminal" evidence="5">
    <location>
        <begin position="211"/>
        <end position="338"/>
    </location>
</feature>
<proteinExistence type="inferred from homology"/>
<evidence type="ECO:0000256" key="1">
    <source>
        <dbReference type="ARBA" id="ARBA00005531"/>
    </source>
</evidence>
<dbReference type="PIRSF" id="PIRSF000451">
    <property type="entry name" value="PKS_III"/>
    <property type="match status" value="1"/>
</dbReference>
<dbReference type="InterPro" id="IPR012328">
    <property type="entry name" value="Chalcone/stilbene_synt_C"/>
</dbReference>
<dbReference type="InterPro" id="IPR011141">
    <property type="entry name" value="Polyketide_synthase_type-III"/>
</dbReference>
<dbReference type="Proteomes" id="UP001183410">
    <property type="component" value="Unassembled WGS sequence"/>
</dbReference>